<accession>A0A4V2QB20</accession>
<dbReference type="EMBL" id="SLUM01000020">
    <property type="protein sequence ID" value="TCL54712.1"/>
    <property type="molecule type" value="Genomic_DNA"/>
</dbReference>
<dbReference type="InterPro" id="IPR000891">
    <property type="entry name" value="PYR_CT"/>
</dbReference>
<evidence type="ECO:0000313" key="3">
    <source>
        <dbReference type="Proteomes" id="UP000295184"/>
    </source>
</evidence>
<dbReference type="OrthoDB" id="9804858at2"/>
<protein>
    <submittedName>
        <fullName evidence="2">4-hydroxy 2-oxovalerate aldolase</fullName>
    </submittedName>
</protein>
<dbReference type="STRING" id="1650663.GCA_001486665_00751"/>
<dbReference type="Pfam" id="PF00682">
    <property type="entry name" value="HMGL-like"/>
    <property type="match status" value="1"/>
</dbReference>
<dbReference type="InterPro" id="IPR013785">
    <property type="entry name" value="Aldolase_TIM"/>
</dbReference>
<name>A0A4V2QB20_9FIRM</name>
<evidence type="ECO:0000313" key="2">
    <source>
        <dbReference type="EMBL" id="TCL54712.1"/>
    </source>
</evidence>
<sequence>MYNLKLLDCTLRDGGYINDWRFGYENIRDIVRSLVKAGTDIVEVGFLRNVDYDPDCTRWNTVAELKKILPADRKNVMFSGMALHNFYDIDKLEPWDGTGIDLIRVTFHDYDIEEGLAFCQKAQDKGYKISCNPINIMGYSDAGVLWLVEQVNKIHPYAFSIVDTFGSMRQQDLDRIVSLVHNNLAKDITLGLHLHENMALSSSLAQSFVNKHLNRDVIVDASLLGMGRTPGNLCIELIADYLNLNFGKQYDIDCMLDAIQDQIMPIREKEPWGYSPPYFLSARYNLHRNYAEHLLGKGDLSNRDINHILSRIAPEKKTAFDAAYADELYAQYKGSALDDAADRAKLKELLAGRKILALAPGQTLDTHRQAIEAYIAENNPVVISANFVPEHYKADFAFFTNGKRFEKLEGCPCAVIATSNLQGEADYRLDYNSLAGAFDKGSNSLIMLLHLLAALGVEEVSIAGADGYGPGDDNYCDPRMKNHTLRGADYNHAMAEAIRAQALRVEFVTPSYYEKE</sequence>
<dbReference type="GO" id="GO:0003824">
    <property type="term" value="F:catalytic activity"/>
    <property type="evidence" value="ECO:0007669"/>
    <property type="project" value="InterPro"/>
</dbReference>
<comment type="caution">
    <text evidence="2">The sequence shown here is derived from an EMBL/GenBank/DDBJ whole genome shotgun (WGS) entry which is preliminary data.</text>
</comment>
<dbReference type="AlphaFoldDB" id="A0A4V2QB20"/>
<dbReference type="RefSeq" id="WP_058963241.1">
    <property type="nucleotide sequence ID" value="NZ_CABKVM010000013.1"/>
</dbReference>
<dbReference type="SUPFAM" id="SSF51569">
    <property type="entry name" value="Aldolase"/>
    <property type="match status" value="1"/>
</dbReference>
<feature type="domain" description="Pyruvate carboxyltransferase" evidence="1">
    <location>
        <begin position="119"/>
        <end position="242"/>
    </location>
</feature>
<dbReference type="Proteomes" id="UP000295184">
    <property type="component" value="Unassembled WGS sequence"/>
</dbReference>
<proteinExistence type="predicted"/>
<gene>
    <name evidence="2" type="ORF">EDD77_12044</name>
</gene>
<dbReference type="CDD" id="cd07944">
    <property type="entry name" value="DRE_TIM_HOA_like"/>
    <property type="match status" value="1"/>
</dbReference>
<evidence type="ECO:0000259" key="1">
    <source>
        <dbReference type="Pfam" id="PF00682"/>
    </source>
</evidence>
<organism evidence="2 3">
    <name type="scientific">Allofournierella massiliensis</name>
    <dbReference type="NCBI Taxonomy" id="1650663"/>
    <lineage>
        <taxon>Bacteria</taxon>
        <taxon>Bacillati</taxon>
        <taxon>Bacillota</taxon>
        <taxon>Clostridia</taxon>
        <taxon>Eubacteriales</taxon>
        <taxon>Oscillospiraceae</taxon>
        <taxon>Allofournierella</taxon>
    </lineage>
</organism>
<reference evidence="2 3" key="1">
    <citation type="submission" date="2019-03" db="EMBL/GenBank/DDBJ databases">
        <title>Genomic Encyclopedia of Type Strains, Phase IV (KMG-IV): sequencing the most valuable type-strain genomes for metagenomic binning, comparative biology and taxonomic classification.</title>
        <authorList>
            <person name="Goeker M."/>
        </authorList>
    </citation>
    <scope>NUCLEOTIDE SEQUENCE [LARGE SCALE GENOMIC DNA]</scope>
    <source>
        <strain evidence="2 3">DSM 100451</strain>
    </source>
</reference>
<dbReference type="Gene3D" id="3.20.20.70">
    <property type="entry name" value="Aldolase class I"/>
    <property type="match status" value="1"/>
</dbReference>